<keyword evidence="5 8" id="KW-1133">Transmembrane helix</keyword>
<dbReference type="GO" id="GO:0015031">
    <property type="term" value="P:protein transport"/>
    <property type="evidence" value="ECO:0007669"/>
    <property type="project" value="UniProtKB-KW"/>
</dbReference>
<feature type="transmembrane region" description="Helical" evidence="8">
    <location>
        <begin position="28"/>
        <end position="48"/>
    </location>
</feature>
<protein>
    <submittedName>
        <fullName evidence="9">Biopolymer transporter ExbD</fullName>
    </submittedName>
</protein>
<keyword evidence="10" id="KW-1185">Reference proteome</keyword>
<dbReference type="Proteomes" id="UP000308181">
    <property type="component" value="Unassembled WGS sequence"/>
</dbReference>
<accession>A0A4U1C550</accession>
<dbReference type="GO" id="GO:0022857">
    <property type="term" value="F:transmembrane transporter activity"/>
    <property type="evidence" value="ECO:0007669"/>
    <property type="project" value="InterPro"/>
</dbReference>
<comment type="caution">
    <text evidence="9">The sequence shown here is derived from an EMBL/GenBank/DDBJ whole genome shotgun (WGS) entry which is preliminary data.</text>
</comment>
<dbReference type="InterPro" id="IPR003400">
    <property type="entry name" value="ExbD"/>
</dbReference>
<dbReference type="PANTHER" id="PTHR30558">
    <property type="entry name" value="EXBD MEMBRANE COMPONENT OF PMF-DRIVEN MACROMOLECULE IMPORT SYSTEM"/>
    <property type="match status" value="1"/>
</dbReference>
<keyword evidence="6 8" id="KW-0472">Membrane</keyword>
<evidence type="ECO:0000256" key="6">
    <source>
        <dbReference type="ARBA" id="ARBA00023136"/>
    </source>
</evidence>
<comment type="subcellular location">
    <subcellularLocation>
        <location evidence="1">Cell membrane</location>
        <topology evidence="1">Single-pass membrane protein</topology>
    </subcellularLocation>
    <subcellularLocation>
        <location evidence="7">Cell membrane</location>
        <topology evidence="7">Single-pass type II membrane protein</topology>
    </subcellularLocation>
</comment>
<organism evidence="9 10">
    <name type="scientific">Pedobacter cryophilus</name>
    <dbReference type="NCBI Taxonomy" id="2571271"/>
    <lineage>
        <taxon>Bacteria</taxon>
        <taxon>Pseudomonadati</taxon>
        <taxon>Bacteroidota</taxon>
        <taxon>Sphingobacteriia</taxon>
        <taxon>Sphingobacteriales</taxon>
        <taxon>Sphingobacteriaceae</taxon>
        <taxon>Pedobacter</taxon>
    </lineage>
</organism>
<dbReference type="Pfam" id="PF02472">
    <property type="entry name" value="ExbD"/>
    <property type="match status" value="1"/>
</dbReference>
<proteinExistence type="inferred from homology"/>
<dbReference type="RefSeq" id="WP_136825225.1">
    <property type="nucleotide sequence ID" value="NZ_SWBP01000001.1"/>
</dbReference>
<keyword evidence="4 7" id="KW-0812">Transmembrane</keyword>
<keyword evidence="7" id="KW-0653">Protein transport</keyword>
<evidence type="ECO:0000256" key="5">
    <source>
        <dbReference type="ARBA" id="ARBA00022989"/>
    </source>
</evidence>
<evidence type="ECO:0000256" key="1">
    <source>
        <dbReference type="ARBA" id="ARBA00004162"/>
    </source>
</evidence>
<dbReference type="EMBL" id="SWBP01000001">
    <property type="protein sequence ID" value="TKC01020.1"/>
    <property type="molecule type" value="Genomic_DNA"/>
</dbReference>
<reference evidence="9 10" key="1">
    <citation type="submission" date="2019-04" db="EMBL/GenBank/DDBJ databases">
        <title>Pedobacter sp. AR-3-17 sp. nov., isolated from Arctic soil.</title>
        <authorList>
            <person name="Dahal R.H."/>
            <person name="Kim D.-U."/>
        </authorList>
    </citation>
    <scope>NUCLEOTIDE SEQUENCE [LARGE SCALE GENOMIC DNA]</scope>
    <source>
        <strain evidence="9 10">AR-3-17</strain>
    </source>
</reference>
<evidence type="ECO:0000256" key="7">
    <source>
        <dbReference type="RuleBase" id="RU003879"/>
    </source>
</evidence>
<evidence type="ECO:0000256" key="2">
    <source>
        <dbReference type="ARBA" id="ARBA00005811"/>
    </source>
</evidence>
<evidence type="ECO:0000313" key="9">
    <source>
        <dbReference type="EMBL" id="TKC01020.1"/>
    </source>
</evidence>
<evidence type="ECO:0000256" key="3">
    <source>
        <dbReference type="ARBA" id="ARBA00022475"/>
    </source>
</evidence>
<keyword evidence="3" id="KW-1003">Cell membrane</keyword>
<dbReference type="OrthoDB" id="952702at2"/>
<comment type="similarity">
    <text evidence="2 7">Belongs to the ExbD/TolR family.</text>
</comment>
<keyword evidence="7" id="KW-0813">Transport</keyword>
<evidence type="ECO:0000256" key="4">
    <source>
        <dbReference type="ARBA" id="ARBA00022692"/>
    </source>
</evidence>
<dbReference type="PANTHER" id="PTHR30558:SF3">
    <property type="entry name" value="BIOPOLYMER TRANSPORT PROTEIN EXBD-RELATED"/>
    <property type="match status" value="1"/>
</dbReference>
<evidence type="ECO:0000256" key="8">
    <source>
        <dbReference type="SAM" id="Phobius"/>
    </source>
</evidence>
<sequence>MAELDTSGGGGKKGGKIRTKKMSTRVDLTAMVDLAFLLITFFILTTTLSKPQAMDMFMPDKNDDNPEEQLDVKASRTMTVLLGSDNKIVWYMGVLGDNPPTVDNFGKNGIRSSFVDANKKVVAGTGDPKKGLMVIIKSSDKSNYKNFVDILDEIKISSVPSYGISNKIETAEINLMKSQGAYKE</sequence>
<dbReference type="AlphaFoldDB" id="A0A4U1C550"/>
<gene>
    <name evidence="9" type="ORF">FA046_04920</name>
</gene>
<name>A0A4U1C550_9SPHI</name>
<evidence type="ECO:0000313" key="10">
    <source>
        <dbReference type="Proteomes" id="UP000308181"/>
    </source>
</evidence>
<dbReference type="GO" id="GO:0005886">
    <property type="term" value="C:plasma membrane"/>
    <property type="evidence" value="ECO:0007669"/>
    <property type="project" value="UniProtKB-SubCell"/>
</dbReference>